<sequence>MKLVLLPILLSLPVSLAAALELLYVGAAVDKKSITQQREDCLYDTEAFFSKDCPERPIENSGGDCMSLRRIAKDACLTNQSIQASCSKAIERNDKVDCRVRADCWVQVVKILLTQCLSEKSLLASCMTYIQLAMGTCRDGGMADGESWQ</sequence>
<protein>
    <recommendedName>
        <fullName evidence="4">Secreted protein</fullName>
    </recommendedName>
</protein>
<comment type="caution">
    <text evidence="2">The sequence shown here is derived from an EMBL/GenBank/DDBJ whole genome shotgun (WGS) entry which is preliminary data.</text>
</comment>
<organism evidence="2 3">
    <name type="scientific">Ophiocordyceps camponoti-floridani</name>
    <dbReference type="NCBI Taxonomy" id="2030778"/>
    <lineage>
        <taxon>Eukaryota</taxon>
        <taxon>Fungi</taxon>
        <taxon>Dikarya</taxon>
        <taxon>Ascomycota</taxon>
        <taxon>Pezizomycotina</taxon>
        <taxon>Sordariomycetes</taxon>
        <taxon>Hypocreomycetidae</taxon>
        <taxon>Hypocreales</taxon>
        <taxon>Ophiocordycipitaceae</taxon>
        <taxon>Ophiocordyceps</taxon>
    </lineage>
</organism>
<keyword evidence="1" id="KW-0732">Signal</keyword>
<reference evidence="2 3" key="1">
    <citation type="journal article" date="2020" name="G3 (Bethesda)">
        <title>Genetic Underpinnings of Host Manipulation by Ophiocordyceps as Revealed by Comparative Transcriptomics.</title>
        <authorList>
            <person name="Will I."/>
            <person name="Das B."/>
            <person name="Trinh T."/>
            <person name="Brachmann A."/>
            <person name="Ohm R.A."/>
            <person name="de Bekker C."/>
        </authorList>
    </citation>
    <scope>NUCLEOTIDE SEQUENCE [LARGE SCALE GENOMIC DNA]</scope>
    <source>
        <strain evidence="2 3">EC05</strain>
    </source>
</reference>
<dbReference type="EMBL" id="JAACLJ010000002">
    <property type="protein sequence ID" value="KAF4592308.1"/>
    <property type="molecule type" value="Genomic_DNA"/>
</dbReference>
<dbReference type="Proteomes" id="UP000562929">
    <property type="component" value="Unassembled WGS sequence"/>
</dbReference>
<feature type="signal peptide" evidence="1">
    <location>
        <begin position="1"/>
        <end position="19"/>
    </location>
</feature>
<evidence type="ECO:0000313" key="2">
    <source>
        <dbReference type="EMBL" id="KAF4592308.1"/>
    </source>
</evidence>
<name>A0A8H4QAP3_9HYPO</name>
<keyword evidence="3" id="KW-1185">Reference proteome</keyword>
<dbReference type="AlphaFoldDB" id="A0A8H4QAP3"/>
<evidence type="ECO:0000256" key="1">
    <source>
        <dbReference type="SAM" id="SignalP"/>
    </source>
</evidence>
<gene>
    <name evidence="2" type="ORF">GQ602_002607</name>
</gene>
<feature type="chain" id="PRO_5034349476" description="Secreted protein" evidence="1">
    <location>
        <begin position="20"/>
        <end position="149"/>
    </location>
</feature>
<proteinExistence type="predicted"/>
<accession>A0A8H4QAP3</accession>
<evidence type="ECO:0000313" key="3">
    <source>
        <dbReference type="Proteomes" id="UP000562929"/>
    </source>
</evidence>
<dbReference type="OrthoDB" id="10383910at2759"/>
<evidence type="ECO:0008006" key="4">
    <source>
        <dbReference type="Google" id="ProtNLM"/>
    </source>
</evidence>